<evidence type="ECO:0000256" key="9">
    <source>
        <dbReference type="ARBA" id="ARBA00023136"/>
    </source>
</evidence>
<comment type="similarity">
    <text evidence="3 11">Belongs to the cytochrome P450 family.</text>
</comment>
<gene>
    <name evidence="12" type="ORF">JCGZ_05865</name>
</gene>
<evidence type="ECO:0000256" key="3">
    <source>
        <dbReference type="ARBA" id="ARBA00010617"/>
    </source>
</evidence>
<comment type="cofactor">
    <cofactor evidence="1 10">
        <name>heme</name>
        <dbReference type="ChEBI" id="CHEBI:30413"/>
    </cofactor>
</comment>
<evidence type="ECO:0000256" key="8">
    <source>
        <dbReference type="ARBA" id="ARBA00023033"/>
    </source>
</evidence>
<dbReference type="GO" id="GO:0020037">
    <property type="term" value="F:heme binding"/>
    <property type="evidence" value="ECO:0007669"/>
    <property type="project" value="InterPro"/>
</dbReference>
<dbReference type="Pfam" id="PF00067">
    <property type="entry name" value="p450"/>
    <property type="match status" value="1"/>
</dbReference>
<keyword evidence="8 11" id="KW-0503">Monooxygenase</keyword>
<evidence type="ECO:0000313" key="12">
    <source>
        <dbReference type="EMBL" id="KDP20096.1"/>
    </source>
</evidence>
<dbReference type="GO" id="GO:0016705">
    <property type="term" value="F:oxidoreductase activity, acting on paired donors, with incorporation or reduction of molecular oxygen"/>
    <property type="evidence" value="ECO:0007669"/>
    <property type="project" value="InterPro"/>
</dbReference>
<dbReference type="PANTHER" id="PTHR47943:SF9">
    <property type="entry name" value="CYTOCHROME P450"/>
    <property type="match status" value="1"/>
</dbReference>
<evidence type="ECO:0000256" key="1">
    <source>
        <dbReference type="ARBA" id="ARBA00001971"/>
    </source>
</evidence>
<dbReference type="InterPro" id="IPR002401">
    <property type="entry name" value="Cyt_P450_E_grp-I"/>
</dbReference>
<proteinExistence type="inferred from homology"/>
<dbReference type="Gene3D" id="1.10.630.10">
    <property type="entry name" value="Cytochrome P450"/>
    <property type="match status" value="1"/>
</dbReference>
<dbReference type="Proteomes" id="UP000027138">
    <property type="component" value="Unassembled WGS sequence"/>
</dbReference>
<sequence length="510" mass="57360">MLPFILAVVVVLLGSLAYFLPTLRATSSLPSEHRENDRKLPPGPSPLPIIGNLHMLGNLPHQTLYNLAKLHGPIMSLRLGYVQTIVVSSANAAKLFLKTHDAVFGSRPKLRASRYMSYGTKGMAFTEYGPYWRSVRKLCTVQLLSASKIEYFAPIRKEELGFYVESLKRAAAARKVVDFSVGVGDMIQNIACRMVFGEVNNHELDLKALVKEALLLAGAFNIADYIPFLGPIDLQGLTKRMKAFSKAMDKVLERIIDEHEKEAYWEKKQKSDFIDVLLSLMNQPMVTSHDNALSTIDRTHIKAISIDMIIGSFDTSATTIEWTLSELLRHPHAMKCLQDELQSVVGMDNMVEEKHLSKLPYLDMVIKESLRLHPIAPLLVPREAMEDVMVDGYYIPKKSRVIVNAWAIGRDPDAWSDTEKFLPERFIDMNIDLRGQDFQLIPFGSGRRGCPGIQLGLTIIKIIIAQLVHCFDWELPNGLLPGELDMNEKFGLSLPRANHLLVVPKYRLGT</sequence>
<keyword evidence="13" id="KW-1185">Reference proteome</keyword>
<evidence type="ECO:0000256" key="5">
    <source>
        <dbReference type="ARBA" id="ARBA00022723"/>
    </source>
</evidence>
<evidence type="ECO:0000313" key="13">
    <source>
        <dbReference type="Proteomes" id="UP000027138"/>
    </source>
</evidence>
<dbReference type="PRINTS" id="PR00385">
    <property type="entry name" value="P450"/>
</dbReference>
<evidence type="ECO:0000256" key="11">
    <source>
        <dbReference type="RuleBase" id="RU000461"/>
    </source>
</evidence>
<evidence type="ECO:0000256" key="2">
    <source>
        <dbReference type="ARBA" id="ARBA00004370"/>
    </source>
</evidence>
<keyword evidence="6 11" id="KW-0560">Oxidoreductase</keyword>
<dbReference type="SUPFAM" id="SSF48264">
    <property type="entry name" value="Cytochrome P450"/>
    <property type="match status" value="1"/>
</dbReference>
<name>A0A067J8K5_JATCU</name>
<evidence type="ECO:0000256" key="6">
    <source>
        <dbReference type="ARBA" id="ARBA00023002"/>
    </source>
</evidence>
<dbReference type="OrthoDB" id="2789670at2759"/>
<dbReference type="GO" id="GO:0005506">
    <property type="term" value="F:iron ion binding"/>
    <property type="evidence" value="ECO:0007669"/>
    <property type="project" value="InterPro"/>
</dbReference>
<keyword evidence="9" id="KW-0472">Membrane</keyword>
<keyword evidence="5 10" id="KW-0479">Metal-binding</keyword>
<dbReference type="AlphaFoldDB" id="A0A067J8K5"/>
<dbReference type="InterPro" id="IPR036396">
    <property type="entry name" value="Cyt_P450_sf"/>
</dbReference>
<evidence type="ECO:0000256" key="10">
    <source>
        <dbReference type="PIRSR" id="PIRSR602401-1"/>
    </source>
</evidence>
<dbReference type="FunFam" id="1.10.630.10:FF:000011">
    <property type="entry name" value="Cytochrome P450 83B1"/>
    <property type="match status" value="1"/>
</dbReference>
<dbReference type="PRINTS" id="PR00463">
    <property type="entry name" value="EP450I"/>
</dbReference>
<dbReference type="CDD" id="cd11072">
    <property type="entry name" value="CYP71-like"/>
    <property type="match status" value="1"/>
</dbReference>
<evidence type="ECO:0000256" key="7">
    <source>
        <dbReference type="ARBA" id="ARBA00023004"/>
    </source>
</evidence>
<reference evidence="12 13" key="1">
    <citation type="journal article" date="2014" name="PLoS ONE">
        <title>Global Analysis of Gene Expression Profiles in Physic Nut (Jatropha curcas L.) Seedlings Exposed to Salt Stress.</title>
        <authorList>
            <person name="Zhang L."/>
            <person name="Zhang C."/>
            <person name="Wu P."/>
            <person name="Chen Y."/>
            <person name="Li M."/>
            <person name="Jiang H."/>
            <person name="Wu G."/>
        </authorList>
    </citation>
    <scope>NUCLEOTIDE SEQUENCE [LARGE SCALE GENOMIC DNA]</scope>
    <source>
        <strain evidence="13">cv. GZQX0401</strain>
        <tissue evidence="12">Young leaves</tissue>
    </source>
</reference>
<accession>A0A067J8K5</accession>
<comment type="subcellular location">
    <subcellularLocation>
        <location evidence="2">Membrane</location>
    </subcellularLocation>
</comment>
<keyword evidence="4 10" id="KW-0349">Heme</keyword>
<dbReference type="GO" id="GO:0004497">
    <property type="term" value="F:monooxygenase activity"/>
    <property type="evidence" value="ECO:0007669"/>
    <property type="project" value="UniProtKB-KW"/>
</dbReference>
<dbReference type="EMBL" id="KK920209">
    <property type="protein sequence ID" value="KDP20096.1"/>
    <property type="molecule type" value="Genomic_DNA"/>
</dbReference>
<feature type="binding site" description="axial binding residue" evidence="10">
    <location>
        <position position="450"/>
    </location>
    <ligand>
        <name>heme</name>
        <dbReference type="ChEBI" id="CHEBI:30413"/>
    </ligand>
    <ligandPart>
        <name>Fe</name>
        <dbReference type="ChEBI" id="CHEBI:18248"/>
    </ligandPart>
</feature>
<organism evidence="12 13">
    <name type="scientific">Jatropha curcas</name>
    <name type="common">Barbados nut</name>
    <dbReference type="NCBI Taxonomy" id="180498"/>
    <lineage>
        <taxon>Eukaryota</taxon>
        <taxon>Viridiplantae</taxon>
        <taxon>Streptophyta</taxon>
        <taxon>Embryophyta</taxon>
        <taxon>Tracheophyta</taxon>
        <taxon>Spermatophyta</taxon>
        <taxon>Magnoliopsida</taxon>
        <taxon>eudicotyledons</taxon>
        <taxon>Gunneridae</taxon>
        <taxon>Pentapetalae</taxon>
        <taxon>rosids</taxon>
        <taxon>fabids</taxon>
        <taxon>Malpighiales</taxon>
        <taxon>Euphorbiaceae</taxon>
        <taxon>Crotonoideae</taxon>
        <taxon>Jatropheae</taxon>
        <taxon>Jatropha</taxon>
    </lineage>
</organism>
<dbReference type="PROSITE" id="PS00086">
    <property type="entry name" value="CYTOCHROME_P450"/>
    <property type="match status" value="1"/>
</dbReference>
<dbReference type="InterPro" id="IPR001128">
    <property type="entry name" value="Cyt_P450"/>
</dbReference>
<protein>
    <submittedName>
        <fullName evidence="12">Uncharacterized protein</fullName>
    </submittedName>
</protein>
<keyword evidence="7 10" id="KW-0408">Iron</keyword>
<dbReference type="InterPro" id="IPR017972">
    <property type="entry name" value="Cyt_P450_CS"/>
</dbReference>
<evidence type="ECO:0000256" key="4">
    <source>
        <dbReference type="ARBA" id="ARBA00022617"/>
    </source>
</evidence>
<dbReference type="GO" id="GO:0016020">
    <property type="term" value="C:membrane"/>
    <property type="evidence" value="ECO:0007669"/>
    <property type="project" value="UniProtKB-SubCell"/>
</dbReference>
<dbReference type="PANTHER" id="PTHR47943">
    <property type="entry name" value="CYTOCHROME P450 93A3-LIKE"/>
    <property type="match status" value="1"/>
</dbReference>